<accession>A0A3N1LH82</accession>
<dbReference type="InterPro" id="IPR001466">
    <property type="entry name" value="Beta-lactam-related"/>
</dbReference>
<dbReference type="RefSeq" id="WP_197735758.1">
    <property type="nucleotide sequence ID" value="NZ_AP019700.1"/>
</dbReference>
<dbReference type="PANTHER" id="PTHR43283">
    <property type="entry name" value="BETA-LACTAMASE-RELATED"/>
    <property type="match status" value="1"/>
</dbReference>
<dbReference type="PANTHER" id="PTHR43283:SF7">
    <property type="entry name" value="BETA-LACTAMASE-RELATED DOMAIN-CONTAINING PROTEIN"/>
    <property type="match status" value="1"/>
</dbReference>
<sequence>MTDQPLMQGFPPPPAGQVTLANWRTPPFNRWAFQHVREIVPTADIANDPDRVWRLPSAPADLSDVTVAGEGGAIDFPQFLAATDTDALVILHRGRVVWESYANGMTATTPHILMSVSKSVLAVLAGILAARGQLDPATPVTRYVPELAGGAYDGASIQHLLDMRAGIGFDEDYLATSGPIIEYRKAQNWNPLAPGDRPSDIRSFIATMADRDGPHGGRFHYVSPNTDLLAWVIERAGGAPYAELASRLLWQPMGAARNAYITVDRLGGARGAGGICMTATDLARMGQLLVQGGRRDGDQVVPEAWIDDLVAGGERAAWDAGDFVGYFPGLPIHYRSKWYVLHGPSPLLFCVGVNGQNLFVDRANELVIAKLSSHAQAMDTGRIALTMQGVDAIRRHFAAA</sequence>
<dbReference type="InterPro" id="IPR012338">
    <property type="entry name" value="Beta-lactam/transpept-like"/>
</dbReference>
<evidence type="ECO:0000313" key="3">
    <source>
        <dbReference type="Proteomes" id="UP000278222"/>
    </source>
</evidence>
<feature type="domain" description="Beta-lactamase-related" evidence="1">
    <location>
        <begin position="85"/>
        <end position="377"/>
    </location>
</feature>
<dbReference type="Gene3D" id="3.40.710.10">
    <property type="entry name" value="DD-peptidase/beta-lactamase superfamily"/>
    <property type="match status" value="1"/>
</dbReference>
<comment type="caution">
    <text evidence="2">The sequence shown here is derived from an EMBL/GenBank/DDBJ whole genome shotgun (WGS) entry which is preliminary data.</text>
</comment>
<dbReference type="Proteomes" id="UP000278222">
    <property type="component" value="Unassembled WGS sequence"/>
</dbReference>
<keyword evidence="3" id="KW-1185">Reference proteome</keyword>
<dbReference type="EMBL" id="RJKX01000014">
    <property type="protein sequence ID" value="ROP90584.1"/>
    <property type="molecule type" value="Genomic_DNA"/>
</dbReference>
<dbReference type="Pfam" id="PF00144">
    <property type="entry name" value="Beta-lactamase"/>
    <property type="match status" value="1"/>
</dbReference>
<protein>
    <recommendedName>
        <fullName evidence="1">Beta-lactamase-related domain-containing protein</fullName>
    </recommendedName>
</protein>
<dbReference type="InterPro" id="IPR050789">
    <property type="entry name" value="Diverse_Enzym_Activities"/>
</dbReference>
<dbReference type="AlphaFoldDB" id="A0A3N1LH82"/>
<name>A0A3N1LH82_9PROT</name>
<evidence type="ECO:0000259" key="1">
    <source>
        <dbReference type="Pfam" id="PF00144"/>
    </source>
</evidence>
<organism evidence="2 3">
    <name type="scientific">Stella humosa</name>
    <dbReference type="NCBI Taxonomy" id="94"/>
    <lineage>
        <taxon>Bacteria</taxon>
        <taxon>Pseudomonadati</taxon>
        <taxon>Pseudomonadota</taxon>
        <taxon>Alphaproteobacteria</taxon>
        <taxon>Rhodospirillales</taxon>
        <taxon>Stellaceae</taxon>
        <taxon>Stella</taxon>
    </lineage>
</organism>
<proteinExistence type="predicted"/>
<dbReference type="SUPFAM" id="SSF56601">
    <property type="entry name" value="beta-lactamase/transpeptidase-like"/>
    <property type="match status" value="1"/>
</dbReference>
<reference evidence="2 3" key="1">
    <citation type="submission" date="2018-11" db="EMBL/GenBank/DDBJ databases">
        <title>Genomic Encyclopedia of Type Strains, Phase IV (KMG-IV): sequencing the most valuable type-strain genomes for metagenomic binning, comparative biology and taxonomic classification.</title>
        <authorList>
            <person name="Goeker M."/>
        </authorList>
    </citation>
    <scope>NUCLEOTIDE SEQUENCE [LARGE SCALE GENOMIC DNA]</scope>
    <source>
        <strain evidence="2 3">DSM 5900</strain>
    </source>
</reference>
<gene>
    <name evidence="2" type="ORF">EDC65_2435</name>
</gene>
<evidence type="ECO:0000313" key="2">
    <source>
        <dbReference type="EMBL" id="ROP90584.1"/>
    </source>
</evidence>